<comment type="caution">
    <text evidence="1">The sequence shown here is derived from an EMBL/GenBank/DDBJ whole genome shotgun (WGS) entry which is preliminary data.</text>
</comment>
<evidence type="ECO:0000313" key="2">
    <source>
        <dbReference type="Proteomes" id="UP001177260"/>
    </source>
</evidence>
<proteinExistence type="predicted"/>
<protein>
    <submittedName>
        <fullName evidence="1">Uncharacterized protein</fullName>
    </submittedName>
</protein>
<dbReference type="Proteomes" id="UP001177260">
    <property type="component" value="Unassembled WGS sequence"/>
</dbReference>
<organism evidence="1 2">
    <name type="scientific">Aspergillus melleus</name>
    <dbReference type="NCBI Taxonomy" id="138277"/>
    <lineage>
        <taxon>Eukaryota</taxon>
        <taxon>Fungi</taxon>
        <taxon>Dikarya</taxon>
        <taxon>Ascomycota</taxon>
        <taxon>Pezizomycotina</taxon>
        <taxon>Eurotiomycetes</taxon>
        <taxon>Eurotiomycetidae</taxon>
        <taxon>Eurotiales</taxon>
        <taxon>Aspergillaceae</taxon>
        <taxon>Aspergillus</taxon>
        <taxon>Aspergillus subgen. Circumdati</taxon>
    </lineage>
</organism>
<keyword evidence="2" id="KW-1185">Reference proteome</keyword>
<sequence length="568" mass="64788">MAESSYDFLSSTIVGALTFTTLALYTLYKWLLPKPIPGIAYNPEATKSLFGDAPSMLEEVKVTGEFRVWCANQVKKMNSPICQVFVRPFSKPWVLLADFRESRDILMRRKEFDKAPLITEAMACLGDFHGRFKTGDAFRANRQLVQDLMTSSFLNTFVGPTIHAKGLELLDLFERKMNLAKGRPFSVGTDVEYAALDVMLRFAFGRNWTETTIGPQVDLLKNLDPKELGSSDIDEEVKFPQSPVNDFLWAIYEAPHVVERAVVAWSPRLSLWWWKRQSWYKKVFEQKDRVIRGQVAKGIENYRAGKIESAVEHMLMREAARAEKQGREPDFQTHVLIDEIFGNVIAGHHTTSGAMMWLIKYLTDNPHIQSKLRNILYSSLASAAQEKRFPTFEELRSTRIPYLDAVLEEMLRLNAVTVNREAQCDTEILGHPIPKGTEVFLVSNGPGFLTPPMPIDNEKRTESSRAAKLRDTWDETNLTVFDPERWLVYKEDGDVEFDGAAGPQLVFGLGPRACWGRRLAHMEMRTIIALLVWKFELLETPPALSSYAGYEGIARVPQMCYVRLRKTQ</sequence>
<reference evidence="1 2" key="1">
    <citation type="journal article" date="2023" name="ACS Omega">
        <title>Identification of the Neoaspergillic Acid Biosynthesis Gene Cluster by Establishing an In Vitro CRISPR-Ribonucleoprotein Genetic System in Aspergillus melleus.</title>
        <authorList>
            <person name="Yuan B."/>
            <person name="Grau M.F."/>
            <person name="Murata R.M."/>
            <person name="Torok T."/>
            <person name="Venkateswaran K."/>
            <person name="Stajich J.E."/>
            <person name="Wang C.C.C."/>
        </authorList>
    </citation>
    <scope>NUCLEOTIDE SEQUENCE [LARGE SCALE GENOMIC DNA]</scope>
    <source>
        <strain evidence="1 2">IMV 1140</strain>
    </source>
</reference>
<dbReference type="EMBL" id="JAOPJF010000042">
    <property type="protein sequence ID" value="KAK1143240.1"/>
    <property type="molecule type" value="Genomic_DNA"/>
</dbReference>
<accession>A0ACC3B021</accession>
<evidence type="ECO:0000313" key="1">
    <source>
        <dbReference type="EMBL" id="KAK1143240.1"/>
    </source>
</evidence>
<name>A0ACC3B021_9EURO</name>
<gene>
    <name evidence="1" type="ORF">N8T08_006940</name>
</gene>